<dbReference type="RefSeq" id="WP_272747110.1">
    <property type="nucleotide sequence ID" value="NZ_JAQQKX010000003.1"/>
</dbReference>
<dbReference type="InterPro" id="IPR000182">
    <property type="entry name" value="GNAT_dom"/>
</dbReference>
<evidence type="ECO:0000259" key="1">
    <source>
        <dbReference type="PROSITE" id="PS51186"/>
    </source>
</evidence>
<dbReference type="PANTHER" id="PTHR43792">
    <property type="entry name" value="GNAT FAMILY, PUTATIVE (AFU_ORTHOLOGUE AFUA_3G00765)-RELATED-RELATED"/>
    <property type="match status" value="1"/>
</dbReference>
<proteinExistence type="predicted"/>
<dbReference type="PANTHER" id="PTHR43792:SF1">
    <property type="entry name" value="N-ACETYLTRANSFERASE DOMAIN-CONTAINING PROTEIN"/>
    <property type="match status" value="1"/>
</dbReference>
<accession>A0ABT5HRD0</accession>
<gene>
    <name evidence="2" type="ORF">PQU92_05010</name>
</gene>
<organism evidence="2 3">
    <name type="scientific">Asticcacaulis aquaticus</name>
    <dbReference type="NCBI Taxonomy" id="2984212"/>
    <lineage>
        <taxon>Bacteria</taxon>
        <taxon>Pseudomonadati</taxon>
        <taxon>Pseudomonadota</taxon>
        <taxon>Alphaproteobacteria</taxon>
        <taxon>Caulobacterales</taxon>
        <taxon>Caulobacteraceae</taxon>
        <taxon>Asticcacaulis</taxon>
    </lineage>
</organism>
<dbReference type="EMBL" id="JAQQKX010000003">
    <property type="protein sequence ID" value="MDC7682623.1"/>
    <property type="molecule type" value="Genomic_DNA"/>
</dbReference>
<evidence type="ECO:0000313" key="3">
    <source>
        <dbReference type="Proteomes" id="UP001214854"/>
    </source>
</evidence>
<feature type="domain" description="N-acetyltransferase" evidence="1">
    <location>
        <begin position="19"/>
        <end position="180"/>
    </location>
</feature>
<name>A0ABT5HRD0_9CAUL</name>
<dbReference type="InterPro" id="IPR051531">
    <property type="entry name" value="N-acetyltransferase"/>
</dbReference>
<dbReference type="InterPro" id="IPR016181">
    <property type="entry name" value="Acyl_CoA_acyltransferase"/>
</dbReference>
<dbReference type="PROSITE" id="PS51186">
    <property type="entry name" value="GNAT"/>
    <property type="match status" value="1"/>
</dbReference>
<dbReference type="SUPFAM" id="SSF55729">
    <property type="entry name" value="Acyl-CoA N-acyltransferases (Nat)"/>
    <property type="match status" value="1"/>
</dbReference>
<comment type="caution">
    <text evidence="2">The sequence shown here is derived from an EMBL/GenBank/DDBJ whole genome shotgun (WGS) entry which is preliminary data.</text>
</comment>
<reference evidence="2 3" key="1">
    <citation type="submission" date="2023-01" db="EMBL/GenBank/DDBJ databases">
        <title>Novel species of the genus Asticcacaulis isolated from rivers.</title>
        <authorList>
            <person name="Lu H."/>
        </authorList>
    </citation>
    <scope>NUCLEOTIDE SEQUENCE [LARGE SCALE GENOMIC DNA]</scope>
    <source>
        <strain evidence="2 3">BYS171W</strain>
    </source>
</reference>
<keyword evidence="3" id="KW-1185">Reference proteome</keyword>
<sequence length="190" mass="20806">MTKLPLTSPLGPTLETARLILRPPVAEDFPGFCAFQSDPKVMAHLGGVTSDAVTWRVTRSIAGAWALDGFHMFSVIEKDSGAWIGRIGALYPHQWPAREVGWGVLSSAWGKGYAKEAALACMDYVFDVLNWEDVIHTIAPDNAGSQGVAKSLGSYNRGPGRLPEPYADAAVDIWGQTRAEWRENRKRHTV</sequence>
<dbReference type="Proteomes" id="UP001214854">
    <property type="component" value="Unassembled WGS sequence"/>
</dbReference>
<dbReference type="Gene3D" id="3.40.630.30">
    <property type="match status" value="1"/>
</dbReference>
<evidence type="ECO:0000313" key="2">
    <source>
        <dbReference type="EMBL" id="MDC7682623.1"/>
    </source>
</evidence>
<dbReference type="Pfam" id="PF13302">
    <property type="entry name" value="Acetyltransf_3"/>
    <property type="match status" value="1"/>
</dbReference>
<protein>
    <submittedName>
        <fullName evidence="2">GNAT family N-acetyltransferase</fullName>
    </submittedName>
</protein>